<dbReference type="GO" id="GO:0016579">
    <property type="term" value="P:protein deubiquitination"/>
    <property type="evidence" value="ECO:0007669"/>
    <property type="project" value="InterPro"/>
</dbReference>
<dbReference type="CTD" id="20196776"/>
<evidence type="ECO:0000313" key="6">
    <source>
        <dbReference type="Proteomes" id="UP000015101"/>
    </source>
</evidence>
<dbReference type="InterPro" id="IPR038765">
    <property type="entry name" value="Papain-like_cys_pep_sf"/>
</dbReference>
<protein>
    <recommendedName>
        <fullName evidence="2">ubiquitinyl hydrolase 1</fullName>
        <ecNumber evidence="2">3.4.19.12</ecNumber>
    </recommendedName>
</protein>
<dbReference type="Proteomes" id="UP000015101">
    <property type="component" value="Unassembled WGS sequence"/>
</dbReference>
<evidence type="ECO:0000256" key="1">
    <source>
        <dbReference type="ARBA" id="ARBA00000707"/>
    </source>
</evidence>
<dbReference type="InterPro" id="IPR050185">
    <property type="entry name" value="Ub_carboxyl-term_hydrolase"/>
</dbReference>
<dbReference type="AlphaFoldDB" id="T1EJM6"/>
<dbReference type="RefSeq" id="XP_009010002.1">
    <property type="nucleotide sequence ID" value="XM_009011754.1"/>
</dbReference>
<comment type="catalytic activity">
    <reaction evidence="1">
        <text>Thiol-dependent hydrolysis of ester, thioester, amide, peptide and isopeptide bonds formed by the C-terminal Gly of ubiquitin (a 76-residue protein attached to proteins as an intracellular targeting signal).</text>
        <dbReference type="EC" id="3.4.19.12"/>
    </reaction>
</comment>
<gene>
    <name evidence="5" type="primary">20196776</name>
    <name evidence="4" type="ORF">HELRODRAFT_145739</name>
</gene>
<dbReference type="InterPro" id="IPR028889">
    <property type="entry name" value="USP"/>
</dbReference>
<reference evidence="6" key="1">
    <citation type="submission" date="2012-12" db="EMBL/GenBank/DDBJ databases">
        <authorList>
            <person name="Hellsten U."/>
            <person name="Grimwood J."/>
            <person name="Chapman J.A."/>
            <person name="Shapiro H."/>
            <person name="Aerts A."/>
            <person name="Otillar R.P."/>
            <person name="Terry A.Y."/>
            <person name="Boore J.L."/>
            <person name="Simakov O."/>
            <person name="Marletaz F."/>
            <person name="Cho S.-J."/>
            <person name="Edsinger-Gonzales E."/>
            <person name="Havlak P."/>
            <person name="Kuo D.-H."/>
            <person name="Larsson T."/>
            <person name="Lv J."/>
            <person name="Arendt D."/>
            <person name="Savage R."/>
            <person name="Osoegawa K."/>
            <person name="de Jong P."/>
            <person name="Lindberg D.R."/>
            <person name="Seaver E.C."/>
            <person name="Weisblat D.A."/>
            <person name="Putnam N.H."/>
            <person name="Grigoriev I.V."/>
            <person name="Rokhsar D.S."/>
        </authorList>
    </citation>
    <scope>NUCLEOTIDE SEQUENCE</scope>
</reference>
<dbReference type="STRING" id="6412.T1EJM6"/>
<dbReference type="KEGG" id="hro:HELRODRAFT_145739"/>
<dbReference type="InterPro" id="IPR018200">
    <property type="entry name" value="USP_CS"/>
</dbReference>
<dbReference type="InterPro" id="IPR001394">
    <property type="entry name" value="Peptidase_C19_UCH"/>
</dbReference>
<evidence type="ECO:0000313" key="4">
    <source>
        <dbReference type="EMBL" id="ESO11514.1"/>
    </source>
</evidence>
<organism evidence="5 6">
    <name type="scientific">Helobdella robusta</name>
    <name type="common">Californian leech</name>
    <dbReference type="NCBI Taxonomy" id="6412"/>
    <lineage>
        <taxon>Eukaryota</taxon>
        <taxon>Metazoa</taxon>
        <taxon>Spiralia</taxon>
        <taxon>Lophotrochozoa</taxon>
        <taxon>Annelida</taxon>
        <taxon>Clitellata</taxon>
        <taxon>Hirudinea</taxon>
        <taxon>Rhynchobdellida</taxon>
        <taxon>Glossiphoniidae</taxon>
        <taxon>Helobdella</taxon>
    </lineage>
</organism>
<evidence type="ECO:0000259" key="3">
    <source>
        <dbReference type="PROSITE" id="PS50235"/>
    </source>
</evidence>
<dbReference type="PANTHER" id="PTHR21646:SF14">
    <property type="entry name" value="FI05488P"/>
    <property type="match status" value="1"/>
</dbReference>
<reference evidence="5" key="3">
    <citation type="submission" date="2015-06" db="UniProtKB">
        <authorList>
            <consortium name="EnsemblMetazoa"/>
        </authorList>
    </citation>
    <scope>IDENTIFICATION</scope>
</reference>
<dbReference type="EC" id="3.4.19.12" evidence="2"/>
<reference evidence="4 6" key="2">
    <citation type="journal article" date="2013" name="Nature">
        <title>Insights into bilaterian evolution from three spiralian genomes.</title>
        <authorList>
            <person name="Simakov O."/>
            <person name="Marletaz F."/>
            <person name="Cho S.J."/>
            <person name="Edsinger-Gonzales E."/>
            <person name="Havlak P."/>
            <person name="Hellsten U."/>
            <person name="Kuo D.H."/>
            <person name="Larsson T."/>
            <person name="Lv J."/>
            <person name="Arendt D."/>
            <person name="Savage R."/>
            <person name="Osoegawa K."/>
            <person name="de Jong P."/>
            <person name="Grimwood J."/>
            <person name="Chapman J.A."/>
            <person name="Shapiro H."/>
            <person name="Aerts A."/>
            <person name="Otillar R.P."/>
            <person name="Terry A.Y."/>
            <person name="Boore J.L."/>
            <person name="Grigoriev I.V."/>
            <person name="Lindberg D.R."/>
            <person name="Seaver E.C."/>
            <person name="Weisblat D.A."/>
            <person name="Putnam N.H."/>
            <person name="Rokhsar D.S."/>
        </authorList>
    </citation>
    <scope>NUCLEOTIDE SEQUENCE</scope>
</reference>
<dbReference type="PROSITE" id="PS00973">
    <property type="entry name" value="USP_2"/>
    <property type="match status" value="1"/>
</dbReference>
<dbReference type="GO" id="GO:0004843">
    <property type="term" value="F:cysteine-type deubiquitinase activity"/>
    <property type="evidence" value="ECO:0007669"/>
    <property type="project" value="UniProtKB-EC"/>
</dbReference>
<dbReference type="Pfam" id="PF00443">
    <property type="entry name" value="UCH"/>
    <property type="match status" value="1"/>
</dbReference>
<dbReference type="EMBL" id="AMQM01002440">
    <property type="status" value="NOT_ANNOTATED_CDS"/>
    <property type="molecule type" value="Genomic_DNA"/>
</dbReference>
<dbReference type="PANTHER" id="PTHR21646">
    <property type="entry name" value="UBIQUITIN CARBOXYL-TERMINAL HYDROLASE"/>
    <property type="match status" value="1"/>
</dbReference>
<dbReference type="Gene3D" id="3.90.70.10">
    <property type="entry name" value="Cysteine proteinases"/>
    <property type="match status" value="1"/>
</dbReference>
<accession>T1EJM6</accession>
<dbReference type="HOGENOM" id="CLU_1499951_0_0_1"/>
<dbReference type="EnsemblMetazoa" id="HelroT145739">
    <property type="protein sequence ID" value="HelroP145739"/>
    <property type="gene ID" value="HelroG145739"/>
</dbReference>
<keyword evidence="6" id="KW-1185">Reference proteome</keyword>
<dbReference type="PROSITE" id="PS50235">
    <property type="entry name" value="USP_3"/>
    <property type="match status" value="1"/>
</dbReference>
<dbReference type="SUPFAM" id="SSF54001">
    <property type="entry name" value="Cysteine proteinases"/>
    <property type="match status" value="1"/>
</dbReference>
<dbReference type="eggNOG" id="KOG1870">
    <property type="taxonomic scope" value="Eukaryota"/>
</dbReference>
<name>T1EJM6_HELRO</name>
<dbReference type="EMBL" id="KB095812">
    <property type="protein sequence ID" value="ESO11514.1"/>
    <property type="molecule type" value="Genomic_DNA"/>
</dbReference>
<dbReference type="GeneID" id="20196776"/>
<evidence type="ECO:0000313" key="5">
    <source>
        <dbReference type="EnsemblMetazoa" id="HelroP145739"/>
    </source>
</evidence>
<dbReference type="InParanoid" id="T1EJM6"/>
<proteinExistence type="predicted"/>
<dbReference type="OrthoDB" id="47475at2759"/>
<sequence length="180" mass="20524">QLSGEDAWHCPNCRAFQQGTTKSLTLWSLPEILVIHLKRFRQDHEHHSKLNNLIMFPITGLDLNYHMRATNAATISATSSISNSWNAAMLQQLKGKNHQQNNSWLSWRLNGKASADDSVYDLYAVCNHYGDMQGGHYTAFCKNPATGMWCLFNDSKATPIKEEEVVTRSAYLLFYQKRVT</sequence>
<dbReference type="OMA" id="SGEDAWH"/>
<evidence type="ECO:0000256" key="2">
    <source>
        <dbReference type="ARBA" id="ARBA00012759"/>
    </source>
</evidence>
<feature type="domain" description="USP" evidence="3">
    <location>
        <begin position="1"/>
        <end position="178"/>
    </location>
</feature>